<keyword evidence="2" id="KW-0472">Membrane</keyword>
<keyword evidence="2" id="KW-0812">Transmembrane</keyword>
<reference evidence="3 4" key="1">
    <citation type="journal article" date="2024" name="J. Plant Pathol.">
        <title>Sequence and assembly of the genome of Seiridium unicorne, isolate CBS 538.82, causal agent of cypress canker disease.</title>
        <authorList>
            <person name="Scali E."/>
            <person name="Rocca G.D."/>
            <person name="Danti R."/>
            <person name="Garbelotto M."/>
            <person name="Barberini S."/>
            <person name="Baroncelli R."/>
            <person name="Emiliani G."/>
        </authorList>
    </citation>
    <scope>NUCLEOTIDE SEQUENCE [LARGE SCALE GENOMIC DNA]</scope>
    <source>
        <strain evidence="3 4">BM-138-508</strain>
    </source>
</reference>
<protein>
    <submittedName>
        <fullName evidence="3">Uncharacterized protein</fullName>
    </submittedName>
</protein>
<evidence type="ECO:0000256" key="2">
    <source>
        <dbReference type="SAM" id="Phobius"/>
    </source>
</evidence>
<evidence type="ECO:0000313" key="3">
    <source>
        <dbReference type="EMBL" id="KAK9417082.1"/>
    </source>
</evidence>
<keyword evidence="4" id="KW-1185">Reference proteome</keyword>
<feature type="transmembrane region" description="Helical" evidence="2">
    <location>
        <begin position="82"/>
        <end position="105"/>
    </location>
</feature>
<evidence type="ECO:0000313" key="4">
    <source>
        <dbReference type="Proteomes" id="UP001408356"/>
    </source>
</evidence>
<name>A0ABR2UQX9_9PEZI</name>
<comment type="caution">
    <text evidence="3">The sequence shown here is derived from an EMBL/GenBank/DDBJ whole genome shotgun (WGS) entry which is preliminary data.</text>
</comment>
<accession>A0ABR2UQX9</accession>
<gene>
    <name evidence="3" type="ORF">SUNI508_09100</name>
</gene>
<keyword evidence="2" id="KW-1133">Transmembrane helix</keyword>
<dbReference type="Proteomes" id="UP001408356">
    <property type="component" value="Unassembled WGS sequence"/>
</dbReference>
<sequence length="244" mass="26847">MSDVRNDTTTLTPAPQPRNAYVELAGEVVPRGTMLFTSCLLPFFGETPSWHIYTLTMLIYSISLIVFTYLHLQSIKDNLRASLMLSVFAIFLYFPFPGISLVLVFQKIPVFLMLCSLGAVEIGRLRGPMPEPGCPEVQSQSWFSPGLGSRKPLPSAGIPEKEPDIEMSPPASEFKDVIPFSFMSGPSSHRSGSDHSSDFELSVGDGESPRPTWGYHIKSFFKTNCSTIAEADLSTPSSNRSLTL</sequence>
<evidence type="ECO:0000256" key="1">
    <source>
        <dbReference type="SAM" id="MobiDB-lite"/>
    </source>
</evidence>
<feature type="transmembrane region" description="Helical" evidence="2">
    <location>
        <begin position="50"/>
        <end position="70"/>
    </location>
</feature>
<feature type="region of interest" description="Disordered" evidence="1">
    <location>
        <begin position="185"/>
        <end position="205"/>
    </location>
</feature>
<proteinExistence type="predicted"/>
<dbReference type="EMBL" id="JARVKF010000401">
    <property type="protein sequence ID" value="KAK9417082.1"/>
    <property type="molecule type" value="Genomic_DNA"/>
</dbReference>
<organism evidence="3 4">
    <name type="scientific">Seiridium unicorne</name>
    <dbReference type="NCBI Taxonomy" id="138068"/>
    <lineage>
        <taxon>Eukaryota</taxon>
        <taxon>Fungi</taxon>
        <taxon>Dikarya</taxon>
        <taxon>Ascomycota</taxon>
        <taxon>Pezizomycotina</taxon>
        <taxon>Sordariomycetes</taxon>
        <taxon>Xylariomycetidae</taxon>
        <taxon>Amphisphaeriales</taxon>
        <taxon>Sporocadaceae</taxon>
        <taxon>Seiridium</taxon>
    </lineage>
</organism>